<feature type="domain" description="Fatty acid desaturase" evidence="11">
    <location>
        <begin position="46"/>
        <end position="247"/>
    </location>
</feature>
<reference evidence="13 15" key="2">
    <citation type="submission" date="2016-05" db="EMBL/GenBank/DDBJ databases">
        <authorList>
            <person name="Prochazka B."/>
            <person name="Indra A."/>
            <person name="Hasenberger P."/>
            <person name="Blaschitz M."/>
            <person name="Wagner L."/>
            <person name="Wewalka G."/>
            <person name="Sorschag S."/>
            <person name="Schmid D."/>
            <person name="Ruppitsch W."/>
        </authorList>
    </citation>
    <scope>NUCLEOTIDE SEQUENCE [LARGE SCALE GENOMIC DNA]</scope>
    <source>
        <strain evidence="13 15">974010_12</strain>
    </source>
</reference>
<keyword evidence="7" id="KW-0408">Iron</keyword>
<dbReference type="AlphaFoldDB" id="A0A0W0UUR8"/>
<evidence type="ECO:0000259" key="11">
    <source>
        <dbReference type="Pfam" id="PF00487"/>
    </source>
</evidence>
<dbReference type="GO" id="GO:0006631">
    <property type="term" value="P:fatty acid metabolic process"/>
    <property type="evidence" value="ECO:0007669"/>
    <property type="project" value="UniProtKB-KW"/>
</dbReference>
<keyword evidence="6" id="KW-0560">Oxidoreductase</keyword>
<keyword evidence="9 10" id="KW-0472">Membrane</keyword>
<dbReference type="RefSeq" id="WP_058448485.1">
    <property type="nucleotide sequence ID" value="NZ_CAAAJF010000004.1"/>
</dbReference>
<dbReference type="Proteomes" id="UP000093336">
    <property type="component" value="Unassembled WGS sequence"/>
</dbReference>
<reference evidence="12 14" key="1">
    <citation type="submission" date="2015-11" db="EMBL/GenBank/DDBJ databases">
        <title>Genomic analysis of 38 Legionella species identifies large and diverse effector repertoires.</title>
        <authorList>
            <person name="Burstein D."/>
            <person name="Amaro F."/>
            <person name="Zusman T."/>
            <person name="Lifshitz Z."/>
            <person name="Cohen O."/>
            <person name="Gilbert J.A."/>
            <person name="Pupko T."/>
            <person name="Shuman H.A."/>
            <person name="Segal G."/>
        </authorList>
    </citation>
    <scope>NUCLEOTIDE SEQUENCE [LARGE SCALE GENOMIC DNA]</scope>
    <source>
        <strain evidence="12 14">JA-26-G1-E2</strain>
    </source>
</reference>
<keyword evidence="4" id="KW-0276">Fatty acid metabolism</keyword>
<proteinExistence type="inferred from homology"/>
<dbReference type="PATRIC" id="fig|455.5.peg.444"/>
<name>A0A0W0UUR8_9GAMM</name>
<protein>
    <submittedName>
        <fullName evidence="12">Fatty acid desaturase</fullName>
    </submittedName>
</protein>
<keyword evidence="3 10" id="KW-0812">Transmembrane</keyword>
<dbReference type="PANTHER" id="PTHR11351">
    <property type="entry name" value="ACYL-COA DESATURASE"/>
    <property type="match status" value="1"/>
</dbReference>
<dbReference type="InterPro" id="IPR005804">
    <property type="entry name" value="FA_desaturase_dom"/>
</dbReference>
<keyword evidence="8" id="KW-0443">Lipid metabolism</keyword>
<dbReference type="CDD" id="cd03505">
    <property type="entry name" value="Delta9-FADS-like"/>
    <property type="match status" value="1"/>
</dbReference>
<evidence type="ECO:0000256" key="1">
    <source>
        <dbReference type="ARBA" id="ARBA00004141"/>
    </source>
</evidence>
<organism evidence="12 14">
    <name type="scientific">Legionella jamestowniensis</name>
    <dbReference type="NCBI Taxonomy" id="455"/>
    <lineage>
        <taxon>Bacteria</taxon>
        <taxon>Pseudomonadati</taxon>
        <taxon>Pseudomonadota</taxon>
        <taxon>Gammaproteobacteria</taxon>
        <taxon>Legionellales</taxon>
        <taxon>Legionellaceae</taxon>
        <taxon>Legionella</taxon>
    </lineage>
</organism>
<sequence>MLKFSFLKTKLHSQQAMLILSVVTVYWIYCFFWAPTFFIEGLVPLGWIGKLVFFIISCHFTMIAISIYLHRSQTHRAVEFHPWIRHFFRFWLFLTTGIVRSEWVAIHRAHHQAPDQASDPHSPLNHGLINMFLKGAEIYNQAKIPETIEKYGYVNDNDLLETYLYKSRMGPFYFLLLEIILFGVWGVVLWNLQMIFQILAQTAFINGLGHHCGYRNFKTQDNSHNLTRWGILISGEELHNNHHHDPASAKFSYRKNEFDIGWFYICLLKKLKLAQLRKEE</sequence>
<evidence type="ECO:0000256" key="2">
    <source>
        <dbReference type="ARBA" id="ARBA00008749"/>
    </source>
</evidence>
<dbReference type="GO" id="GO:0016020">
    <property type="term" value="C:membrane"/>
    <property type="evidence" value="ECO:0007669"/>
    <property type="project" value="UniProtKB-SubCell"/>
</dbReference>
<keyword evidence="15" id="KW-1185">Reference proteome</keyword>
<evidence type="ECO:0000256" key="3">
    <source>
        <dbReference type="ARBA" id="ARBA00022692"/>
    </source>
</evidence>
<dbReference type="InterPro" id="IPR015876">
    <property type="entry name" value="Acyl-CoA_DS"/>
</dbReference>
<comment type="similarity">
    <text evidence="2">Belongs to the fatty acid desaturase type 2 family.</text>
</comment>
<evidence type="ECO:0000256" key="9">
    <source>
        <dbReference type="ARBA" id="ARBA00023136"/>
    </source>
</evidence>
<evidence type="ECO:0000256" key="8">
    <source>
        <dbReference type="ARBA" id="ARBA00023098"/>
    </source>
</evidence>
<evidence type="ECO:0000256" key="6">
    <source>
        <dbReference type="ARBA" id="ARBA00023002"/>
    </source>
</evidence>
<comment type="caution">
    <text evidence="12">The sequence shown here is derived from an EMBL/GenBank/DDBJ whole genome shotgun (WGS) entry which is preliminary data.</text>
</comment>
<comment type="subcellular location">
    <subcellularLocation>
        <location evidence="1">Membrane</location>
        <topology evidence="1">Multi-pass membrane protein</topology>
    </subcellularLocation>
</comment>
<feature type="transmembrane region" description="Helical" evidence="10">
    <location>
        <begin position="172"/>
        <end position="192"/>
    </location>
</feature>
<evidence type="ECO:0000256" key="10">
    <source>
        <dbReference type="SAM" id="Phobius"/>
    </source>
</evidence>
<evidence type="ECO:0000256" key="7">
    <source>
        <dbReference type="ARBA" id="ARBA00023004"/>
    </source>
</evidence>
<keyword evidence="5 10" id="KW-1133">Transmembrane helix</keyword>
<feature type="transmembrane region" description="Helical" evidence="10">
    <location>
        <begin position="16"/>
        <end position="35"/>
    </location>
</feature>
<dbReference type="EMBL" id="LNYG01000008">
    <property type="protein sequence ID" value="KTD11225.1"/>
    <property type="molecule type" value="Genomic_DNA"/>
</dbReference>
<evidence type="ECO:0000313" key="13">
    <source>
        <dbReference type="EMBL" id="OCH98084.1"/>
    </source>
</evidence>
<dbReference type="GO" id="GO:0016717">
    <property type="term" value="F:oxidoreductase activity, acting on paired donors, with oxidation of a pair of donors resulting in the reduction of molecular oxygen to two molecules of water"/>
    <property type="evidence" value="ECO:0007669"/>
    <property type="project" value="InterPro"/>
</dbReference>
<dbReference type="EMBL" id="LYOZ01000017">
    <property type="protein sequence ID" value="OCH98084.1"/>
    <property type="molecule type" value="Genomic_DNA"/>
</dbReference>
<gene>
    <name evidence="13" type="ORF">A8135_13060</name>
    <name evidence="12" type="ORF">Ljam_0419</name>
</gene>
<evidence type="ECO:0000313" key="12">
    <source>
        <dbReference type="EMBL" id="KTD11225.1"/>
    </source>
</evidence>
<accession>A0A0W0UUR8</accession>
<dbReference type="Proteomes" id="UP000054715">
    <property type="component" value="Unassembled WGS sequence"/>
</dbReference>
<evidence type="ECO:0000256" key="4">
    <source>
        <dbReference type="ARBA" id="ARBA00022832"/>
    </source>
</evidence>
<dbReference type="Pfam" id="PF00487">
    <property type="entry name" value="FA_desaturase"/>
    <property type="match status" value="1"/>
</dbReference>
<dbReference type="OrthoDB" id="5648500at2"/>
<feature type="transmembrane region" description="Helical" evidence="10">
    <location>
        <begin position="47"/>
        <end position="69"/>
    </location>
</feature>
<evidence type="ECO:0000313" key="14">
    <source>
        <dbReference type="Proteomes" id="UP000054715"/>
    </source>
</evidence>
<evidence type="ECO:0000256" key="5">
    <source>
        <dbReference type="ARBA" id="ARBA00022989"/>
    </source>
</evidence>
<dbReference type="STRING" id="455.Ljam_0419"/>
<dbReference type="PANTHER" id="PTHR11351:SF33">
    <property type="entry name" value="DELTA-9 FATTY ACID DESATURASE, DESA"/>
    <property type="match status" value="1"/>
</dbReference>
<evidence type="ECO:0000313" key="15">
    <source>
        <dbReference type="Proteomes" id="UP000093336"/>
    </source>
</evidence>